<evidence type="ECO:0000256" key="2">
    <source>
        <dbReference type="ARBA" id="ARBA00022448"/>
    </source>
</evidence>
<dbReference type="SMART" id="SM00327">
    <property type="entry name" value="VWA"/>
    <property type="match status" value="1"/>
</dbReference>
<organism evidence="16 17">
    <name type="scientific">Bugula neritina</name>
    <name type="common">Brown bryozoan</name>
    <name type="synonym">Sertularia neritina</name>
    <dbReference type="NCBI Taxonomy" id="10212"/>
    <lineage>
        <taxon>Eukaryota</taxon>
        <taxon>Metazoa</taxon>
        <taxon>Spiralia</taxon>
        <taxon>Lophotrochozoa</taxon>
        <taxon>Bryozoa</taxon>
        <taxon>Gymnolaemata</taxon>
        <taxon>Cheilostomatida</taxon>
        <taxon>Flustrina</taxon>
        <taxon>Buguloidea</taxon>
        <taxon>Bugulidae</taxon>
        <taxon>Bugula</taxon>
    </lineage>
</organism>
<dbReference type="CDD" id="cd18773">
    <property type="entry name" value="PDC1_HK_sensor"/>
    <property type="match status" value="1"/>
</dbReference>
<dbReference type="GO" id="GO:0005245">
    <property type="term" value="F:voltage-gated calcium channel activity"/>
    <property type="evidence" value="ECO:0007669"/>
    <property type="project" value="TreeGrafter"/>
</dbReference>
<dbReference type="InterPro" id="IPR051173">
    <property type="entry name" value="Ca_channel_alpha-2/delta"/>
</dbReference>
<feature type="signal peptide" evidence="14">
    <location>
        <begin position="1"/>
        <end position="18"/>
    </location>
</feature>
<dbReference type="Pfam" id="PF22673">
    <property type="entry name" value="MCP-like_PDC_1"/>
    <property type="match status" value="1"/>
</dbReference>
<keyword evidence="11" id="KW-0472">Membrane</keyword>
<dbReference type="Proteomes" id="UP000593567">
    <property type="component" value="Unassembled WGS sequence"/>
</dbReference>
<evidence type="ECO:0000313" key="16">
    <source>
        <dbReference type="EMBL" id="KAF6041196.1"/>
    </source>
</evidence>
<feature type="chain" id="PRO_5029509173" description="VWFA domain-containing protein" evidence="14">
    <location>
        <begin position="19"/>
        <end position="1182"/>
    </location>
</feature>
<protein>
    <recommendedName>
        <fullName evidence="15">VWFA domain-containing protein</fullName>
    </recommendedName>
</protein>
<keyword evidence="7" id="KW-0106">Calcium</keyword>
<keyword evidence="12" id="KW-0325">Glycoprotein</keyword>
<feature type="domain" description="VWFA" evidence="15">
    <location>
        <begin position="252"/>
        <end position="384"/>
    </location>
</feature>
<dbReference type="EMBL" id="VXIV02000069">
    <property type="protein sequence ID" value="KAF6041196.1"/>
    <property type="molecule type" value="Genomic_DNA"/>
</dbReference>
<keyword evidence="13" id="KW-0407">Ion channel</keyword>
<gene>
    <name evidence="16" type="ORF">EB796_000534</name>
</gene>
<name>A0A7J7KSL5_BUGNE</name>
<dbReference type="GO" id="GO:0005891">
    <property type="term" value="C:voltage-gated calcium channel complex"/>
    <property type="evidence" value="ECO:0007669"/>
    <property type="project" value="TreeGrafter"/>
</dbReference>
<keyword evidence="3" id="KW-0109">Calcium transport</keyword>
<dbReference type="Pfam" id="PF13519">
    <property type="entry name" value="VWA_2"/>
    <property type="match status" value="1"/>
</dbReference>
<evidence type="ECO:0000256" key="9">
    <source>
        <dbReference type="ARBA" id="ARBA00022989"/>
    </source>
</evidence>
<dbReference type="Pfam" id="PF08399">
    <property type="entry name" value="VWA_N"/>
    <property type="match status" value="1"/>
</dbReference>
<evidence type="ECO:0000256" key="10">
    <source>
        <dbReference type="ARBA" id="ARBA00023065"/>
    </source>
</evidence>
<evidence type="ECO:0000256" key="13">
    <source>
        <dbReference type="ARBA" id="ARBA00023303"/>
    </source>
</evidence>
<keyword evidence="4" id="KW-0107">Calcium channel</keyword>
<evidence type="ECO:0000259" key="15">
    <source>
        <dbReference type="PROSITE" id="PS50234"/>
    </source>
</evidence>
<evidence type="ECO:0000256" key="4">
    <source>
        <dbReference type="ARBA" id="ARBA00022673"/>
    </source>
</evidence>
<keyword evidence="17" id="KW-1185">Reference proteome</keyword>
<keyword evidence="2" id="KW-0813">Transport</keyword>
<comment type="caution">
    <text evidence="16">The sequence shown here is derived from an EMBL/GenBank/DDBJ whole genome shotgun (WGS) entry which is preliminary data.</text>
</comment>
<evidence type="ECO:0000256" key="5">
    <source>
        <dbReference type="ARBA" id="ARBA00022692"/>
    </source>
</evidence>
<evidence type="ECO:0000313" key="17">
    <source>
        <dbReference type="Proteomes" id="UP000593567"/>
    </source>
</evidence>
<dbReference type="PROSITE" id="PS50234">
    <property type="entry name" value="VWFA"/>
    <property type="match status" value="1"/>
</dbReference>
<keyword evidence="6 14" id="KW-0732">Signal</keyword>
<proteinExistence type="predicted"/>
<evidence type="ECO:0000256" key="3">
    <source>
        <dbReference type="ARBA" id="ARBA00022568"/>
    </source>
</evidence>
<keyword evidence="8" id="KW-0851">Voltage-gated channel</keyword>
<evidence type="ECO:0000256" key="8">
    <source>
        <dbReference type="ARBA" id="ARBA00022882"/>
    </source>
</evidence>
<comment type="subcellular location">
    <subcellularLocation>
        <location evidence="1">Membrane</location>
        <topology evidence="1">Single-pass type I membrane protein</topology>
    </subcellularLocation>
</comment>
<dbReference type="InterPro" id="IPR013608">
    <property type="entry name" value="VWA_N"/>
</dbReference>
<evidence type="ECO:0000256" key="11">
    <source>
        <dbReference type="ARBA" id="ARBA00023136"/>
    </source>
</evidence>
<dbReference type="FunFam" id="3.40.50.410:FF:000260">
    <property type="entry name" value="Predicted protein"/>
    <property type="match status" value="1"/>
</dbReference>
<evidence type="ECO:0000256" key="6">
    <source>
        <dbReference type="ARBA" id="ARBA00022729"/>
    </source>
</evidence>
<dbReference type="Gene3D" id="3.40.50.410">
    <property type="entry name" value="von Willebrand factor, type A domain"/>
    <property type="match status" value="1"/>
</dbReference>
<evidence type="ECO:0000256" key="1">
    <source>
        <dbReference type="ARBA" id="ARBA00004479"/>
    </source>
</evidence>
<dbReference type="PANTHER" id="PTHR10166:SF43">
    <property type="entry name" value="VWA N-TERMINAL DOMAIN-CONTAINING PROTEIN"/>
    <property type="match status" value="1"/>
</dbReference>
<dbReference type="InterPro" id="IPR036465">
    <property type="entry name" value="vWFA_dom_sf"/>
</dbReference>
<dbReference type="PANTHER" id="PTHR10166">
    <property type="entry name" value="VOLTAGE-DEPENDENT CALCIUM CHANNEL SUBUNIT ALPHA-2/DELTA-RELATED"/>
    <property type="match status" value="1"/>
</dbReference>
<keyword evidence="10" id="KW-0406">Ion transport</keyword>
<evidence type="ECO:0000256" key="7">
    <source>
        <dbReference type="ARBA" id="ARBA00022837"/>
    </source>
</evidence>
<reference evidence="16" key="1">
    <citation type="submission" date="2020-06" db="EMBL/GenBank/DDBJ databases">
        <title>Draft genome of Bugula neritina, a colonial animal packing powerful symbionts and potential medicines.</title>
        <authorList>
            <person name="Rayko M."/>
        </authorList>
    </citation>
    <scope>NUCLEOTIDE SEQUENCE [LARGE SCALE GENOMIC DNA]</scope>
    <source>
        <strain evidence="16">Kwan_BN1</strain>
    </source>
</reference>
<dbReference type="InterPro" id="IPR002035">
    <property type="entry name" value="VWF_A"/>
</dbReference>
<dbReference type="Gene3D" id="3.30.450.20">
    <property type="entry name" value="PAS domain"/>
    <property type="match status" value="2"/>
</dbReference>
<dbReference type="OrthoDB" id="10054666at2759"/>
<keyword evidence="5" id="KW-0812">Transmembrane</keyword>
<sequence length="1182" mass="132655">MARMYLIAFISLVHLVDSFNYYSPSYQPESSTGSLAGDVQNWASMIQNYISQLASDGIKRDVTQTLLDTANYTYEKKNGTGIVHEVRNELSGYFARKKAAAEKLAAKVRVLYDNFLYNNITVPSNFRLAQLNGSVYKDSDVLTTLNKSTFKFDSKFRQEVTRWTSTVKISDEVPRDIPHTIHAVNFSAGLNDMFHDNLDHDSTMRWQYYGSTAGVFRLFPGREWDTNFAGFYNDYDPRLRPWYIAATSGPKDVVIVLDCSLSMANDGKFVIAQAVAKIVINTLTKQDFVNVICARDSHWDEVGKWQFFTTTVLSCQQDKLVAATNAHRKDLIEKIYNLNPMGTSELKEGFDKAFNLLQGSSRTGCQSIIVLITDGKDTDGESVRCGPGYYTRSGYVPGPVCKYNWTKTWDTVKQRNTNLGARIFSYLTKDEGEKFPGKLACDNRGSMKKLHSGENLISEMRNYFSFLSGSAKADAGLWTSPYLDTGGLGVMVTHAVPIISNRTGDTIGVIGVDCTLDEIEFKMARYQWGSVYSFLINKEGETIFHPLMKPSSNLKEDPIFIPISQLEKEKSGGTAPANFSIIENGMRKGSSFGSLYVADARNGIPATYFYAALNDSEFGFAFSLSPTDQEYRRSKEPEDKTPFQSVDTRSYYNLLIEYNSTEARKELPGVFKYLQVKYNVDRYPGLRVTYEHSSIFLAPKCHCDSVEYIFNDDLAKKTVLAHKWINGDEPDLGCSDASGQRYEKGIRADVLITQPIEVEWKKRRFEALDKVKWTYVGLRSGVFRTYPGHRSGRSYDPTARPWYRRAAADPSKTSISTPYMDAAGVGKIITISQALFEGMTPRNWSDCLEQHGDGPYPGGCLCLKDADCKSRSCYVSPGPGPNKTKHRCATERVEGVTSLDILYSDFHDKIMEIMKSSDANSTRSCSSTSTYTCPNGEPGCRTRCYLFDTSANMIVDPDFTLVKDIEVSKYSGVTMGKKEGEIMRELIFKHGFFIRKDSVEFQGTCSIAGGQRVSLEGLPKNPEEQDNYYKTKGPIPKFSNDYGCIQDLVSFSVNRSALGPSGMITGNVTGPCMQGFYYVTALPRTNLFLLVIENWKNVQQSNFFNFNCRITQKIVNAGAYRIINGTCADEAESTVTLSEQNKCPQLTNIEIPCDYQTASTHTLSLLISTSLTFFYILYHFIM</sequence>
<accession>A0A7J7KSL5</accession>
<dbReference type="AlphaFoldDB" id="A0A7J7KSL5"/>
<evidence type="ECO:0000256" key="14">
    <source>
        <dbReference type="SAM" id="SignalP"/>
    </source>
</evidence>
<evidence type="ECO:0000256" key="12">
    <source>
        <dbReference type="ARBA" id="ARBA00023180"/>
    </source>
</evidence>
<dbReference type="SUPFAM" id="SSF53300">
    <property type="entry name" value="vWA-like"/>
    <property type="match status" value="1"/>
</dbReference>
<keyword evidence="9" id="KW-1133">Transmembrane helix</keyword>